<protein>
    <submittedName>
        <fullName evidence="9">Outer membrane beta-barrel protein</fullName>
    </submittedName>
    <submittedName>
        <fullName evidence="8">Porin family protein</fullName>
    </submittedName>
</protein>
<evidence type="ECO:0000256" key="1">
    <source>
        <dbReference type="ARBA" id="ARBA00004571"/>
    </source>
</evidence>
<dbReference type="PANTHER" id="PTHR35892">
    <property type="entry name" value="OUTER MEMBRANE PROTEIN PAGN-RELATED"/>
    <property type="match status" value="1"/>
</dbReference>
<keyword evidence="11" id="KW-1185">Reference proteome</keyword>
<evidence type="ECO:0000313" key="10">
    <source>
        <dbReference type="Proteomes" id="UP001201397"/>
    </source>
</evidence>
<dbReference type="GO" id="GO:0009279">
    <property type="term" value="C:cell outer membrane"/>
    <property type="evidence" value="ECO:0007669"/>
    <property type="project" value="UniProtKB-SubCell"/>
</dbReference>
<gene>
    <name evidence="8" type="ORF">L4H06_10130</name>
    <name evidence="9" type="ORF">PJU73_08425</name>
</gene>
<dbReference type="Gene3D" id="2.40.160.20">
    <property type="match status" value="1"/>
</dbReference>
<dbReference type="RefSeq" id="WP_237091784.1">
    <property type="nucleotide sequence ID" value="NZ_CP116766.1"/>
</dbReference>
<sequence>MKKTALTVFLLAATAAASAAPALNQTGNFTGAGIEIGAGAAKSDVKHIDGNEKTKADAAIRGSYNVQLGNSDWISGGEVSVKPLHRTVSSTAAGDVKQKADVGVSYVQGYRLTNDVMAYGKVGYHYGRFTGAGDKNLNGVGYGAGVKYAVAPNVEAGLDWEQTRYKKSDTKINNNSYMATIGYRF</sequence>
<comment type="subcellular location">
    <subcellularLocation>
        <location evidence="1">Cell outer membrane</location>
        <topology evidence="1">Multi-pass membrane protein</topology>
    </subcellularLocation>
</comment>
<evidence type="ECO:0000256" key="5">
    <source>
        <dbReference type="ARBA" id="ARBA00023136"/>
    </source>
</evidence>
<dbReference type="InterPro" id="IPR027385">
    <property type="entry name" value="Beta-barrel_OMP"/>
</dbReference>
<name>A0AAW5AL59_9NEIS</name>
<keyword evidence="3" id="KW-0812">Transmembrane</keyword>
<dbReference type="Proteomes" id="UP001201397">
    <property type="component" value="Unassembled WGS sequence"/>
</dbReference>
<keyword evidence="2" id="KW-1134">Transmembrane beta strand</keyword>
<evidence type="ECO:0000313" key="9">
    <source>
        <dbReference type="EMBL" id="WCL71347.1"/>
    </source>
</evidence>
<feature type="chain" id="PRO_5043531839" evidence="6">
    <location>
        <begin position="20"/>
        <end position="185"/>
    </location>
</feature>
<dbReference type="Pfam" id="PF13505">
    <property type="entry name" value="OMP_b-brl"/>
    <property type="match status" value="1"/>
</dbReference>
<feature type="domain" description="Outer membrane protein beta-barrel" evidence="7">
    <location>
        <begin position="10"/>
        <end position="185"/>
    </location>
</feature>
<keyword evidence="5" id="KW-0472">Membrane</keyword>
<proteinExistence type="predicted"/>
<accession>A0AAW5AL59</accession>
<evidence type="ECO:0000259" key="7">
    <source>
        <dbReference type="Pfam" id="PF13505"/>
    </source>
</evidence>
<keyword evidence="4 6" id="KW-0732">Signal</keyword>
<evidence type="ECO:0000313" key="11">
    <source>
        <dbReference type="Proteomes" id="UP001221268"/>
    </source>
</evidence>
<dbReference type="PANTHER" id="PTHR35892:SF2">
    <property type="entry name" value="OUTER MEMBRANE PROTEIN PAGN"/>
    <property type="match status" value="1"/>
</dbReference>
<dbReference type="InterPro" id="IPR011250">
    <property type="entry name" value="OMP/PagP_B-barrel"/>
</dbReference>
<reference evidence="8" key="1">
    <citation type="submission" date="2022-01" db="EMBL/GenBank/DDBJ databases">
        <title>Neisseria sp. ZJ104.</title>
        <authorList>
            <person name="Yang C."/>
        </authorList>
    </citation>
    <scope>NUCLEOTIDE SEQUENCE</scope>
    <source>
        <strain evidence="8">ZJ104</strain>
    </source>
</reference>
<reference evidence="9 11" key="2">
    <citation type="submission" date="2023-01" db="EMBL/GenBank/DDBJ databases">
        <authorList>
            <person name="Yang C."/>
        </authorList>
    </citation>
    <scope>NUCLEOTIDE SEQUENCE [LARGE SCALE GENOMIC DNA]</scope>
    <source>
        <strain evidence="9 11">ZJ106</strain>
    </source>
</reference>
<dbReference type="AlphaFoldDB" id="A0AAW5AL59"/>
<evidence type="ECO:0000313" key="8">
    <source>
        <dbReference type="EMBL" id="MCF7530578.1"/>
    </source>
</evidence>
<evidence type="ECO:0000256" key="2">
    <source>
        <dbReference type="ARBA" id="ARBA00022452"/>
    </source>
</evidence>
<dbReference type="SUPFAM" id="SSF56925">
    <property type="entry name" value="OMPA-like"/>
    <property type="match status" value="1"/>
</dbReference>
<evidence type="ECO:0000256" key="3">
    <source>
        <dbReference type="ARBA" id="ARBA00022692"/>
    </source>
</evidence>
<dbReference type="Proteomes" id="UP001221268">
    <property type="component" value="Chromosome"/>
</dbReference>
<evidence type="ECO:0000256" key="6">
    <source>
        <dbReference type="SAM" id="SignalP"/>
    </source>
</evidence>
<organism evidence="8 10">
    <name type="scientific">Neisseria lisongii</name>
    <dbReference type="NCBI Taxonomy" id="2912188"/>
    <lineage>
        <taxon>Bacteria</taxon>
        <taxon>Pseudomonadati</taxon>
        <taxon>Pseudomonadota</taxon>
        <taxon>Betaproteobacteria</taxon>
        <taxon>Neisseriales</taxon>
        <taxon>Neisseriaceae</taxon>
        <taxon>Neisseria</taxon>
    </lineage>
</organism>
<feature type="signal peptide" evidence="6">
    <location>
        <begin position="1"/>
        <end position="19"/>
    </location>
</feature>
<dbReference type="EMBL" id="CP116766">
    <property type="protein sequence ID" value="WCL71347.1"/>
    <property type="molecule type" value="Genomic_DNA"/>
</dbReference>
<dbReference type="InterPro" id="IPR051723">
    <property type="entry name" value="Bact_OM_Invasion-Related"/>
</dbReference>
<dbReference type="EMBL" id="JAKKDL010000021">
    <property type="protein sequence ID" value="MCF7530578.1"/>
    <property type="molecule type" value="Genomic_DNA"/>
</dbReference>
<evidence type="ECO:0000256" key="4">
    <source>
        <dbReference type="ARBA" id="ARBA00022729"/>
    </source>
</evidence>